<name>Q6IK43_DROME</name>
<accession>Q6IK43</accession>
<feature type="compositionally biased region" description="Polar residues" evidence="1">
    <location>
        <begin position="1"/>
        <end position="19"/>
    </location>
</feature>
<evidence type="ECO:0000256" key="1">
    <source>
        <dbReference type="SAM" id="MobiDB-lite"/>
    </source>
</evidence>
<sequence>MPGNSRPQKFTRAANNNADNVLGPDDDENEDEDDEIDELIKISGKHLTDISACQSACQLVWPTTLRISIPSNHLSTYVRLHGFGSGMWSGPEIQQAVESLEFQQQQTIKH</sequence>
<dbReference type="AlphaFoldDB" id="Q6IK43"/>
<feature type="region of interest" description="Disordered" evidence="1">
    <location>
        <begin position="1"/>
        <end position="34"/>
    </location>
</feature>
<organism evidence="2">
    <name type="scientific">Drosophila melanogaster</name>
    <name type="common">Fruit fly</name>
    <dbReference type="NCBI Taxonomy" id="7227"/>
    <lineage>
        <taxon>Eukaryota</taxon>
        <taxon>Metazoa</taxon>
        <taxon>Ecdysozoa</taxon>
        <taxon>Arthropoda</taxon>
        <taxon>Hexapoda</taxon>
        <taxon>Insecta</taxon>
        <taxon>Pterygota</taxon>
        <taxon>Neoptera</taxon>
        <taxon>Endopterygota</taxon>
        <taxon>Diptera</taxon>
        <taxon>Brachycera</taxon>
        <taxon>Muscomorpha</taxon>
        <taxon>Ephydroidea</taxon>
        <taxon>Drosophilidae</taxon>
        <taxon>Drosophila</taxon>
        <taxon>Sophophora</taxon>
    </lineage>
</organism>
<proteinExistence type="predicted"/>
<dbReference type="EMBL" id="BK002523">
    <property type="protein sequence ID" value="DAA04029.1"/>
    <property type="molecule type" value="Genomic_DNA"/>
</dbReference>
<reference evidence="2" key="1">
    <citation type="journal article" date="2003" name="Genome Biol.">
        <title>An integrated gene annotation and transcriptional profiling approach towards the full gene content of the Drosophila genome.</title>
        <authorList>
            <person name="Hild M."/>
            <person name="Beckmann B."/>
            <person name="Haas S.A."/>
            <person name="Koch B."/>
            <person name="Solovyev V."/>
            <person name="Busold C."/>
            <person name="Fellenberg K."/>
            <person name="Boutros M."/>
            <person name="Vingron M."/>
            <person name="Sauer F."/>
            <person name="Hoheisel J.D."/>
            <person name="Paro R."/>
        </authorList>
    </citation>
    <scope>NUCLEOTIDE SEQUENCE</scope>
</reference>
<protein>
    <submittedName>
        <fullName evidence="2">HDC13416</fullName>
    </submittedName>
</protein>
<evidence type="ECO:0000313" key="2">
    <source>
        <dbReference type="EMBL" id="DAA04029.1"/>
    </source>
</evidence>
<feature type="compositionally biased region" description="Acidic residues" evidence="1">
    <location>
        <begin position="24"/>
        <end position="34"/>
    </location>
</feature>
<gene>
    <name evidence="2" type="ORF">HDC13416</name>
</gene>